<dbReference type="InterPro" id="IPR004045">
    <property type="entry name" value="Glutathione_S-Trfase_N"/>
</dbReference>
<dbReference type="SFLD" id="SFLDG00358">
    <property type="entry name" value="Main_(cytGST)"/>
    <property type="match status" value="1"/>
</dbReference>
<dbReference type="Proteomes" id="UP001595533">
    <property type="component" value="Unassembled WGS sequence"/>
</dbReference>
<feature type="domain" description="GST N-terminal" evidence="2">
    <location>
        <begin position="1"/>
        <end position="81"/>
    </location>
</feature>
<comment type="similarity">
    <text evidence="1">Belongs to the GST superfamily.</text>
</comment>
<dbReference type="Pfam" id="PF02798">
    <property type="entry name" value="GST_N"/>
    <property type="match status" value="1"/>
</dbReference>
<evidence type="ECO:0000313" key="5">
    <source>
        <dbReference type="Proteomes" id="UP001595533"/>
    </source>
</evidence>
<dbReference type="InterPro" id="IPR040079">
    <property type="entry name" value="Glutathione_S-Trfase"/>
</dbReference>
<keyword evidence="5" id="KW-1185">Reference proteome</keyword>
<dbReference type="PANTHER" id="PTHR44051">
    <property type="entry name" value="GLUTATHIONE S-TRANSFERASE-RELATED"/>
    <property type="match status" value="1"/>
</dbReference>
<evidence type="ECO:0000313" key="4">
    <source>
        <dbReference type="EMBL" id="MFC3195380.1"/>
    </source>
</evidence>
<dbReference type="PANTHER" id="PTHR44051:SF9">
    <property type="entry name" value="GLUTATHIONE S-TRANSFERASE 1"/>
    <property type="match status" value="1"/>
</dbReference>
<dbReference type="RefSeq" id="WP_077413009.1">
    <property type="nucleotide sequence ID" value="NZ_JBHRTS010000008.1"/>
</dbReference>
<dbReference type="PROSITE" id="PS50405">
    <property type="entry name" value="GST_CTER"/>
    <property type="match status" value="1"/>
</dbReference>
<dbReference type="SFLD" id="SFLDG01150">
    <property type="entry name" value="Main.1:_Beta-like"/>
    <property type="match status" value="1"/>
</dbReference>
<dbReference type="InterPro" id="IPR010987">
    <property type="entry name" value="Glutathione-S-Trfase_C-like"/>
</dbReference>
<dbReference type="SUPFAM" id="SSF47616">
    <property type="entry name" value="GST C-terminal domain-like"/>
    <property type="match status" value="1"/>
</dbReference>
<dbReference type="SFLD" id="SFLDS00019">
    <property type="entry name" value="Glutathione_Transferase_(cytos"/>
    <property type="match status" value="1"/>
</dbReference>
<dbReference type="InterPro" id="IPR004046">
    <property type="entry name" value="GST_C"/>
</dbReference>
<dbReference type="InterPro" id="IPR036282">
    <property type="entry name" value="Glutathione-S-Trfase_C_sf"/>
</dbReference>
<organism evidence="4 5">
    <name type="scientific">Marinicella sediminis</name>
    <dbReference type="NCBI Taxonomy" id="1792834"/>
    <lineage>
        <taxon>Bacteria</taxon>
        <taxon>Pseudomonadati</taxon>
        <taxon>Pseudomonadota</taxon>
        <taxon>Gammaproteobacteria</taxon>
        <taxon>Lysobacterales</taxon>
        <taxon>Marinicellaceae</taxon>
        <taxon>Marinicella</taxon>
    </lineage>
</organism>
<name>A0ABV7JB78_9GAMM</name>
<protein>
    <submittedName>
        <fullName evidence="4">Glutathione S-transferase</fullName>
    </submittedName>
</protein>
<dbReference type="PROSITE" id="PS50404">
    <property type="entry name" value="GST_NTER"/>
    <property type="match status" value="1"/>
</dbReference>
<dbReference type="CDD" id="cd03189">
    <property type="entry name" value="GST_C_GTT1_like"/>
    <property type="match status" value="1"/>
</dbReference>
<dbReference type="InterPro" id="IPR036249">
    <property type="entry name" value="Thioredoxin-like_sf"/>
</dbReference>
<dbReference type="Gene3D" id="3.40.30.10">
    <property type="entry name" value="Glutaredoxin"/>
    <property type="match status" value="1"/>
</dbReference>
<dbReference type="Pfam" id="PF00043">
    <property type="entry name" value="GST_C"/>
    <property type="match status" value="1"/>
</dbReference>
<feature type="domain" description="GST C-terminal" evidence="3">
    <location>
        <begin position="87"/>
        <end position="224"/>
    </location>
</feature>
<sequence>MLTVHHLNNSRSQRILWMLEELQLDYEIKFYQRDAETQLAPDELKRIHPLGKSPVVTDGNQVLAESGAIIDYLGRAYGKQEWVPRRNSARYQAYMYWLHYAEGSLMSPLLLKIVFDKVKSSKMPFFIKPIAHGIANKVMSSFVTPNIKTHFQYVEDHLAEHEYFTGDRITGADIQMSFPLEASVAKGSITEESHPHICRYVRAFQGRPAYQAALQKGGEYDYAD</sequence>
<evidence type="ECO:0000259" key="3">
    <source>
        <dbReference type="PROSITE" id="PS50405"/>
    </source>
</evidence>
<accession>A0ABV7JB78</accession>
<dbReference type="Gene3D" id="1.20.1050.10">
    <property type="match status" value="1"/>
</dbReference>
<gene>
    <name evidence="4" type="ORF">ACFODZ_14090</name>
</gene>
<evidence type="ECO:0000259" key="2">
    <source>
        <dbReference type="PROSITE" id="PS50404"/>
    </source>
</evidence>
<dbReference type="SUPFAM" id="SSF52833">
    <property type="entry name" value="Thioredoxin-like"/>
    <property type="match status" value="1"/>
</dbReference>
<proteinExistence type="inferred from homology"/>
<dbReference type="EMBL" id="JBHRTS010000008">
    <property type="protein sequence ID" value="MFC3195380.1"/>
    <property type="molecule type" value="Genomic_DNA"/>
</dbReference>
<comment type="caution">
    <text evidence="4">The sequence shown here is derived from an EMBL/GenBank/DDBJ whole genome shotgun (WGS) entry which is preliminary data.</text>
</comment>
<reference evidence="5" key="1">
    <citation type="journal article" date="2019" name="Int. J. Syst. Evol. Microbiol.">
        <title>The Global Catalogue of Microorganisms (GCM) 10K type strain sequencing project: providing services to taxonomists for standard genome sequencing and annotation.</title>
        <authorList>
            <consortium name="The Broad Institute Genomics Platform"/>
            <consortium name="The Broad Institute Genome Sequencing Center for Infectious Disease"/>
            <person name="Wu L."/>
            <person name="Ma J."/>
        </authorList>
    </citation>
    <scope>NUCLEOTIDE SEQUENCE [LARGE SCALE GENOMIC DNA]</scope>
    <source>
        <strain evidence="5">KCTC 42953</strain>
    </source>
</reference>
<dbReference type="CDD" id="cd03046">
    <property type="entry name" value="GST_N_GTT1_like"/>
    <property type="match status" value="1"/>
</dbReference>
<evidence type="ECO:0000256" key="1">
    <source>
        <dbReference type="RuleBase" id="RU003494"/>
    </source>
</evidence>